<gene>
    <name evidence="1" type="ORF">M5K25_026634</name>
</gene>
<keyword evidence="2" id="KW-1185">Reference proteome</keyword>
<protein>
    <submittedName>
        <fullName evidence="1">Uncharacterized protein</fullName>
    </submittedName>
</protein>
<organism evidence="1 2">
    <name type="scientific">Dendrobium thyrsiflorum</name>
    <name type="common">Pinecone-like raceme dendrobium</name>
    <name type="synonym">Orchid</name>
    <dbReference type="NCBI Taxonomy" id="117978"/>
    <lineage>
        <taxon>Eukaryota</taxon>
        <taxon>Viridiplantae</taxon>
        <taxon>Streptophyta</taxon>
        <taxon>Embryophyta</taxon>
        <taxon>Tracheophyta</taxon>
        <taxon>Spermatophyta</taxon>
        <taxon>Magnoliopsida</taxon>
        <taxon>Liliopsida</taxon>
        <taxon>Asparagales</taxon>
        <taxon>Orchidaceae</taxon>
        <taxon>Epidendroideae</taxon>
        <taxon>Malaxideae</taxon>
        <taxon>Dendrobiinae</taxon>
        <taxon>Dendrobium</taxon>
    </lineage>
</organism>
<sequence>MKLPVKGHVPLPYWQEVSGDTAAESLQFPSRQRKTCMGSSVPVKNVQFYIHSRLVVGVASGSLPTTLEKSMYGRFAGLPQTLRASIF</sequence>
<evidence type="ECO:0000313" key="1">
    <source>
        <dbReference type="EMBL" id="KAL0904510.1"/>
    </source>
</evidence>
<dbReference type="Proteomes" id="UP001552299">
    <property type="component" value="Unassembled WGS sequence"/>
</dbReference>
<dbReference type="AlphaFoldDB" id="A0ABD0TXU6"/>
<proteinExistence type="predicted"/>
<dbReference type="EMBL" id="JANQDX010000019">
    <property type="protein sequence ID" value="KAL0904510.1"/>
    <property type="molecule type" value="Genomic_DNA"/>
</dbReference>
<name>A0ABD0TXU6_DENTH</name>
<comment type="caution">
    <text evidence="1">The sequence shown here is derived from an EMBL/GenBank/DDBJ whole genome shotgun (WGS) entry which is preliminary data.</text>
</comment>
<reference evidence="1 2" key="1">
    <citation type="journal article" date="2024" name="Plant Biotechnol. J.">
        <title>Dendrobium thyrsiflorum genome and its molecular insights into genes involved in important horticultural traits.</title>
        <authorList>
            <person name="Chen B."/>
            <person name="Wang J.Y."/>
            <person name="Zheng P.J."/>
            <person name="Li K.L."/>
            <person name="Liang Y.M."/>
            <person name="Chen X.F."/>
            <person name="Zhang C."/>
            <person name="Zhao X."/>
            <person name="He X."/>
            <person name="Zhang G.Q."/>
            <person name="Liu Z.J."/>
            <person name="Xu Q."/>
        </authorList>
    </citation>
    <scope>NUCLEOTIDE SEQUENCE [LARGE SCALE GENOMIC DNA]</scope>
    <source>
        <strain evidence="1">GZMU011</strain>
    </source>
</reference>
<evidence type="ECO:0000313" key="2">
    <source>
        <dbReference type="Proteomes" id="UP001552299"/>
    </source>
</evidence>
<accession>A0ABD0TXU6</accession>